<dbReference type="AlphaFoldDB" id="A0A409X287"/>
<evidence type="ECO:0000313" key="2">
    <source>
        <dbReference type="EMBL" id="PPQ84867.1"/>
    </source>
</evidence>
<name>A0A409X287_9AGAR</name>
<protein>
    <submittedName>
        <fullName evidence="2">Uncharacterized protein</fullName>
    </submittedName>
</protein>
<feature type="region of interest" description="Disordered" evidence="1">
    <location>
        <begin position="1"/>
        <end position="32"/>
    </location>
</feature>
<feature type="region of interest" description="Disordered" evidence="1">
    <location>
        <begin position="285"/>
        <end position="338"/>
    </location>
</feature>
<proteinExistence type="predicted"/>
<dbReference type="STRING" id="231916.A0A409X287"/>
<comment type="caution">
    <text evidence="2">The sequence shown here is derived from an EMBL/GenBank/DDBJ whole genome shotgun (WGS) entry which is preliminary data.</text>
</comment>
<keyword evidence="3" id="KW-1185">Reference proteome</keyword>
<feature type="compositionally biased region" description="Low complexity" evidence="1">
    <location>
        <begin position="320"/>
        <end position="338"/>
    </location>
</feature>
<dbReference type="InParanoid" id="A0A409X287"/>
<reference evidence="2 3" key="1">
    <citation type="journal article" date="2018" name="Evol. Lett.">
        <title>Horizontal gene cluster transfer increased hallucinogenic mushroom diversity.</title>
        <authorList>
            <person name="Reynolds H.T."/>
            <person name="Vijayakumar V."/>
            <person name="Gluck-Thaler E."/>
            <person name="Korotkin H.B."/>
            <person name="Matheny P.B."/>
            <person name="Slot J.C."/>
        </authorList>
    </citation>
    <scope>NUCLEOTIDE SEQUENCE [LARGE SCALE GENOMIC DNA]</scope>
    <source>
        <strain evidence="2 3">SRW20</strain>
    </source>
</reference>
<dbReference type="Proteomes" id="UP000284706">
    <property type="component" value="Unassembled WGS sequence"/>
</dbReference>
<dbReference type="EMBL" id="NHYE01004390">
    <property type="protein sequence ID" value="PPQ84867.1"/>
    <property type="molecule type" value="Genomic_DNA"/>
</dbReference>
<organism evidence="2 3">
    <name type="scientific">Gymnopilus dilepis</name>
    <dbReference type="NCBI Taxonomy" id="231916"/>
    <lineage>
        <taxon>Eukaryota</taxon>
        <taxon>Fungi</taxon>
        <taxon>Dikarya</taxon>
        <taxon>Basidiomycota</taxon>
        <taxon>Agaricomycotina</taxon>
        <taxon>Agaricomycetes</taxon>
        <taxon>Agaricomycetidae</taxon>
        <taxon>Agaricales</taxon>
        <taxon>Agaricineae</taxon>
        <taxon>Hymenogastraceae</taxon>
        <taxon>Gymnopilus</taxon>
    </lineage>
</organism>
<gene>
    <name evidence="2" type="ORF">CVT26_011768</name>
</gene>
<evidence type="ECO:0000256" key="1">
    <source>
        <dbReference type="SAM" id="MobiDB-lite"/>
    </source>
</evidence>
<sequence>MTDSTQPAKGEARAHAPTPKPPTHLPAQPAQRTAMRRIPKLGPAARVQAQLTPTPPDGFPVRLGLNHKDIYQHVLKADIKDFEAIPGPKAALIPFGPWAHSDLAQLAEKCAILIGQLYPDNPDVLVAKPSYVRTDVEPFIFPIIVTGLLPRDNEDLINRCCLARAPIVAKDASATLADNAWVNRFILRNNDALPVALPEDEVVSYVLKGVKAKLMEYGKTTWTHLYVPHPTNSPQELNNWLSTLGRIRYFSRSGTLRLGVPTRCTFCFAKDHPFGQCPYAHLPGWNSPPRPADSASTSEGSQGNGGKDKGSVKQGQWSYSGKGKSKAQGQGPSGQFRK</sequence>
<evidence type="ECO:0000313" key="3">
    <source>
        <dbReference type="Proteomes" id="UP000284706"/>
    </source>
</evidence>
<accession>A0A409X287</accession>